<dbReference type="EMBL" id="RDRB01000002">
    <property type="protein sequence ID" value="ROU03363.1"/>
    <property type="molecule type" value="Genomic_DNA"/>
</dbReference>
<keyword evidence="4" id="KW-1185">Reference proteome</keyword>
<accession>A0A3N2R7I9</accession>
<evidence type="ECO:0000256" key="1">
    <source>
        <dbReference type="ARBA" id="ARBA00022679"/>
    </source>
</evidence>
<dbReference type="GO" id="GO:0008476">
    <property type="term" value="F:protein-tyrosine sulfotransferase activity"/>
    <property type="evidence" value="ECO:0007669"/>
    <property type="project" value="InterPro"/>
</dbReference>
<dbReference type="PANTHER" id="PTHR12788:SF8">
    <property type="entry name" value="PROTEIN-TYROSINE SULFOTRANSFERASE"/>
    <property type="match status" value="1"/>
</dbReference>
<comment type="caution">
    <text evidence="3">The sequence shown here is derived from an EMBL/GenBank/DDBJ whole genome shotgun (WGS) entry which is preliminary data.</text>
</comment>
<dbReference type="SUPFAM" id="SSF52540">
    <property type="entry name" value="P-loop containing nucleoside triphosphate hydrolases"/>
    <property type="match status" value="1"/>
</dbReference>
<evidence type="ECO:0000256" key="2">
    <source>
        <dbReference type="SAM" id="MobiDB-lite"/>
    </source>
</evidence>
<evidence type="ECO:0000313" key="3">
    <source>
        <dbReference type="EMBL" id="ROU03363.1"/>
    </source>
</evidence>
<dbReference type="RefSeq" id="WP_185020625.1">
    <property type="nucleotide sequence ID" value="NZ_ML119082.1"/>
</dbReference>
<feature type="region of interest" description="Disordered" evidence="2">
    <location>
        <begin position="529"/>
        <end position="550"/>
    </location>
</feature>
<dbReference type="PANTHER" id="PTHR12788">
    <property type="entry name" value="PROTEIN-TYROSINE SULFOTRANSFERASE 2"/>
    <property type="match status" value="1"/>
</dbReference>
<organism evidence="3 4">
    <name type="scientific">Histidinibacterium lentulum</name>
    <dbReference type="NCBI Taxonomy" id="2480588"/>
    <lineage>
        <taxon>Bacteria</taxon>
        <taxon>Pseudomonadati</taxon>
        <taxon>Pseudomonadota</taxon>
        <taxon>Alphaproteobacteria</taxon>
        <taxon>Rhodobacterales</taxon>
        <taxon>Paracoccaceae</taxon>
        <taxon>Histidinibacterium</taxon>
    </lineage>
</organism>
<sequence length="1076" mass="117651">MPRFEGQESHRHERRDLLHLAISAERAALTRGSWGKADTLVLFVGFPRSGHSLVGAALDSHPAAVVSHELDAFGLFQAGFSPRQIAALIRLYAEAFRDSGQVWNGQSYAVPDRPPKREARVLGDKKGDWMARRALSDPDLVARLRARLAPRRLAIVNVVRNPYDNIATMSLRKGGHYDRLRIRARAEGGPTDAAALFAADRDGRIPRQVLPEMVEDYAQLCRGIETVRDAVPPRDWAELRHEDLVADPEREFTRLFGFLGLDPAADPARRAAAIVSRESRPTRHVVDWTAEARDRVAALTEEHAFLAGYRFETPRARRAGPAPAPLGNVHLVTAVGVTGDLALLPHFLDHYTGLGIPAANIHAILNAPVASVPELDAARACLAGRGCADPAIWIGPYSSREMWQRRRALQGARTGAGDWLVSADVDELHVYPDGLSPVIDTMEAEAADVLQGPMIDRLAPHGRLAPVAATPGLFEQFPLEGDLMCQVSRRPELADHGGTVKVMLCSAAVLPGLGGHGIERPETVARAKALAAHEGPDPAAPGPSPDAGPARRLARLAAGDIRQLVPFLGDPRIKDPAFRLSFPVHVAHFKWHAGLPAELDRRRASGLQTAAAERYSDALQAMLYRDGGGPRVDLGLFAPLRPWHRTRLWHSHLAELQARASARVARRRRGPGPGAGTAVAEPGWRLRQLTFGSATGTGHFHSYYDIPVLDAAAARIAAVRCDTPARALTPDDKVAVGVIDAESGGFRPVAETQAWSWQQGPMLQWLRDGDTESLVWNDREGDRFVARIADPAGDSDAARVLDRPVYAIAPGGRVALSLNFSRLDRLRPGYGYAGGGAPGLEEAAPADDGIWSIDLGTGRSRLTLSLAEGVEVLNRVLTPDERRDHAEQRYLYWFNHCKIAPDGRRFTVKLRWRREDGPWTGLMGVSLTCGMDGRAPRVIARAASHVMWHDAGHLYFWNQRDGYLARKPDVEVTEPPGGERLAPSEFVSNVHLRHLPSAPSRMIYDVPYKPVVALREIDLETGIVAPVATFPNHEPARGMFRCDLHPVPDDDGRRIVVSSLSDGARQVYVLDREDPA</sequence>
<protein>
    <submittedName>
        <fullName evidence="3">Uncharacterized protein</fullName>
    </submittedName>
</protein>
<dbReference type="SUPFAM" id="SSF82171">
    <property type="entry name" value="DPP6 N-terminal domain-like"/>
    <property type="match status" value="1"/>
</dbReference>
<dbReference type="Gene3D" id="3.40.50.300">
    <property type="entry name" value="P-loop containing nucleotide triphosphate hydrolases"/>
    <property type="match status" value="1"/>
</dbReference>
<evidence type="ECO:0000313" key="4">
    <source>
        <dbReference type="Proteomes" id="UP000268016"/>
    </source>
</evidence>
<dbReference type="InterPro" id="IPR027417">
    <property type="entry name" value="P-loop_NTPase"/>
</dbReference>
<reference evidence="3 4" key="1">
    <citation type="submission" date="2018-10" db="EMBL/GenBank/DDBJ databases">
        <title>Histidinibacterium lentulum gen. nov., sp. nov., a marine bacterium from the culture broth of Picochlorum sp. 122.</title>
        <authorList>
            <person name="Wang G."/>
        </authorList>
    </citation>
    <scope>NUCLEOTIDE SEQUENCE [LARGE SCALE GENOMIC DNA]</scope>
    <source>
        <strain evidence="3 4">B17</strain>
    </source>
</reference>
<keyword evidence="1" id="KW-0808">Transferase</keyword>
<dbReference type="InterPro" id="IPR026634">
    <property type="entry name" value="TPST-like"/>
</dbReference>
<proteinExistence type="predicted"/>
<gene>
    <name evidence="3" type="ORF">EAT49_03380</name>
</gene>
<name>A0A3N2R7I9_9RHOB</name>
<dbReference type="AlphaFoldDB" id="A0A3N2R7I9"/>
<dbReference type="Proteomes" id="UP000268016">
    <property type="component" value="Unassembled WGS sequence"/>
</dbReference>